<dbReference type="InterPro" id="IPR010982">
    <property type="entry name" value="Lambda_DNA-bd_dom_sf"/>
</dbReference>
<dbReference type="Gene3D" id="1.10.260.40">
    <property type="entry name" value="lambda repressor-like DNA-binding domains"/>
    <property type="match status" value="1"/>
</dbReference>
<sequence length="147" mass="15924">MAVASGFAPKVPQMSDETATGSDWYSEDAATFGDRVAGAREALGLTRSELAKRLGVKLKTVTAWEEDMAEPRANKLQMLAGVLNVSIMWLLNGHGDGLDGPDEAHALPGDVRAILTEIRQVKTEMGRLSVRLGVLEKKLRQTLKEHG</sequence>
<dbReference type="InterPro" id="IPR001387">
    <property type="entry name" value="Cro/C1-type_HTH"/>
</dbReference>
<evidence type="ECO:0000256" key="1">
    <source>
        <dbReference type="SAM" id="MobiDB-lite"/>
    </source>
</evidence>
<dbReference type="SMART" id="SM00530">
    <property type="entry name" value="HTH_XRE"/>
    <property type="match status" value="1"/>
</dbReference>
<feature type="domain" description="HTH cro/C1-type" evidence="2">
    <location>
        <begin position="36"/>
        <end position="90"/>
    </location>
</feature>
<name>A0A4R2NYE0_RHOAD</name>
<reference evidence="3 4" key="1">
    <citation type="submission" date="2019-03" db="EMBL/GenBank/DDBJ databases">
        <title>Genomic Encyclopedia of Type Strains, Phase IV (KMG-IV): sequencing the most valuable type-strain genomes for metagenomic binning, comparative biology and taxonomic classification.</title>
        <authorList>
            <person name="Goeker M."/>
        </authorList>
    </citation>
    <scope>NUCLEOTIDE SEQUENCE [LARGE SCALE GENOMIC DNA]</scope>
    <source>
        <strain evidence="3 4">DSM 2781</strain>
    </source>
</reference>
<evidence type="ECO:0000313" key="4">
    <source>
        <dbReference type="Proteomes" id="UP000295733"/>
    </source>
</evidence>
<feature type="region of interest" description="Disordered" evidence="1">
    <location>
        <begin position="1"/>
        <end position="22"/>
    </location>
</feature>
<evidence type="ECO:0000313" key="3">
    <source>
        <dbReference type="EMBL" id="TCP26445.1"/>
    </source>
</evidence>
<dbReference type="Pfam" id="PF01381">
    <property type="entry name" value="HTH_3"/>
    <property type="match status" value="1"/>
</dbReference>
<comment type="caution">
    <text evidence="3">The sequence shown here is derived from an EMBL/GenBank/DDBJ whole genome shotgun (WGS) entry which is preliminary data.</text>
</comment>
<dbReference type="Proteomes" id="UP000295733">
    <property type="component" value="Unassembled WGS sequence"/>
</dbReference>
<dbReference type="CDD" id="cd00093">
    <property type="entry name" value="HTH_XRE"/>
    <property type="match status" value="1"/>
</dbReference>
<dbReference type="EMBL" id="SLXL01000002">
    <property type="protein sequence ID" value="TCP26445.1"/>
    <property type="molecule type" value="Genomic_DNA"/>
</dbReference>
<dbReference type="SUPFAM" id="SSF47413">
    <property type="entry name" value="lambda repressor-like DNA-binding domains"/>
    <property type="match status" value="1"/>
</dbReference>
<dbReference type="PROSITE" id="PS50943">
    <property type="entry name" value="HTH_CROC1"/>
    <property type="match status" value="1"/>
</dbReference>
<protein>
    <submittedName>
        <fullName evidence="3">Xre family transcriptional regulator</fullName>
    </submittedName>
</protein>
<organism evidence="3 4">
    <name type="scientific">Rhodovulum adriaticum</name>
    <name type="common">Rhodopseudomonas adriatica</name>
    <dbReference type="NCBI Taxonomy" id="35804"/>
    <lineage>
        <taxon>Bacteria</taxon>
        <taxon>Pseudomonadati</taxon>
        <taxon>Pseudomonadota</taxon>
        <taxon>Alphaproteobacteria</taxon>
        <taxon>Rhodobacterales</taxon>
        <taxon>Paracoccaceae</taxon>
        <taxon>Rhodovulum</taxon>
    </lineage>
</organism>
<dbReference type="GO" id="GO:0003677">
    <property type="term" value="F:DNA binding"/>
    <property type="evidence" value="ECO:0007669"/>
    <property type="project" value="InterPro"/>
</dbReference>
<evidence type="ECO:0000259" key="2">
    <source>
        <dbReference type="PROSITE" id="PS50943"/>
    </source>
</evidence>
<accession>A0A4R2NYE0</accession>
<gene>
    <name evidence="3" type="ORF">EV656_102412</name>
</gene>
<dbReference type="AlphaFoldDB" id="A0A4R2NYE0"/>
<keyword evidence="4" id="KW-1185">Reference proteome</keyword>
<proteinExistence type="predicted"/>